<protein>
    <submittedName>
        <fullName evidence="1">Uncharacterized protein</fullName>
    </submittedName>
</protein>
<sequence>MKSSGSGSLGYDAGQLVATVRLRRANGEVPHRGGVGCGNMVTTHRRLGGLGSVDRRAVEWFMCLLLSRRILDAKHVHGDINSTPSKVLFKGRDEDDGDLEVWNVEVVVVLGDTGGGEATSRYLPSTERRCGTYRESESQLASNVASANDKPEMGPLPELLSAGASAAVSTVLLTHFVQTVDRPVSSPVLHPTSAAQRADPGFVAAGGRPYRRLRLIWALLSSGASAARAA</sequence>
<dbReference type="AlphaFoldDB" id="A0AAD9ARI6"/>
<dbReference type="Proteomes" id="UP001243330">
    <property type="component" value="Unassembled WGS sequence"/>
</dbReference>
<dbReference type="EMBL" id="JAQOWY010000069">
    <property type="protein sequence ID" value="KAK1852703.1"/>
    <property type="molecule type" value="Genomic_DNA"/>
</dbReference>
<comment type="caution">
    <text evidence="1">The sequence shown here is derived from an EMBL/GenBank/DDBJ whole genome shotgun (WGS) entry which is preliminary data.</text>
</comment>
<keyword evidence="2" id="KW-1185">Reference proteome</keyword>
<evidence type="ECO:0000313" key="1">
    <source>
        <dbReference type="EMBL" id="KAK1852703.1"/>
    </source>
</evidence>
<proteinExistence type="predicted"/>
<gene>
    <name evidence="1" type="ORF">CCHR01_04664</name>
</gene>
<organism evidence="1 2">
    <name type="scientific">Colletotrichum chrysophilum</name>
    <dbReference type="NCBI Taxonomy" id="1836956"/>
    <lineage>
        <taxon>Eukaryota</taxon>
        <taxon>Fungi</taxon>
        <taxon>Dikarya</taxon>
        <taxon>Ascomycota</taxon>
        <taxon>Pezizomycotina</taxon>
        <taxon>Sordariomycetes</taxon>
        <taxon>Hypocreomycetidae</taxon>
        <taxon>Glomerellales</taxon>
        <taxon>Glomerellaceae</taxon>
        <taxon>Colletotrichum</taxon>
        <taxon>Colletotrichum gloeosporioides species complex</taxon>
    </lineage>
</organism>
<reference evidence="1" key="1">
    <citation type="submission" date="2023-01" db="EMBL/GenBank/DDBJ databases">
        <title>Colletotrichum chrysophilum M932 genome sequence.</title>
        <authorList>
            <person name="Baroncelli R."/>
        </authorList>
    </citation>
    <scope>NUCLEOTIDE SEQUENCE</scope>
    <source>
        <strain evidence="1">M932</strain>
    </source>
</reference>
<accession>A0AAD9ARI6</accession>
<evidence type="ECO:0000313" key="2">
    <source>
        <dbReference type="Proteomes" id="UP001243330"/>
    </source>
</evidence>
<name>A0AAD9ARI6_9PEZI</name>